<sequence>MIDGKANWDLRRRALLCALVAGSTALAVSPARSDEAGISAWLPGTFGSMAAVPTGPGWSAATVYYHTSVSASGNVAASREIEIGRFTPTATASLSANLNATGDLFFFAPTYTFATPVLGGQAAVGFTGVMGRADSNLNGTLAATIPPFGLLRTDSISDSVTGVGDLYPIATLKWNQGVNNWMVYMSGDAPVGAYDHTRIINLGIGHGSIDGGGGYTYFNPQTGNEFSAVAGFTYNFKNTATDYQNGVDFHLDLATSKFVSKQVFVGLVGYAYEQLSGDSGSGAKLGPFKSRVEAIGPQIGYVFPIGTMQGVINAKGYWDIETENRAKGWNTWLTFAITNPPPPPPAAAKLITK</sequence>
<proteinExistence type="predicted"/>
<feature type="signal peptide" evidence="1">
    <location>
        <begin position="1"/>
        <end position="27"/>
    </location>
</feature>
<keyword evidence="1" id="KW-0732">Signal</keyword>
<keyword evidence="3" id="KW-1185">Reference proteome</keyword>
<dbReference type="Proteomes" id="UP001315278">
    <property type="component" value="Unassembled WGS sequence"/>
</dbReference>
<evidence type="ECO:0000313" key="2">
    <source>
        <dbReference type="EMBL" id="MBR0796276.1"/>
    </source>
</evidence>
<gene>
    <name evidence="2" type="ORF">JQ615_12855</name>
</gene>
<evidence type="ECO:0000313" key="3">
    <source>
        <dbReference type="Proteomes" id="UP001315278"/>
    </source>
</evidence>
<dbReference type="RefSeq" id="WP_212492768.1">
    <property type="nucleotide sequence ID" value="NZ_JAFCJH010000011.1"/>
</dbReference>
<protein>
    <submittedName>
        <fullName evidence="2">Transporter</fullName>
    </submittedName>
</protein>
<comment type="caution">
    <text evidence="2">The sequence shown here is derived from an EMBL/GenBank/DDBJ whole genome shotgun (WGS) entry which is preliminary data.</text>
</comment>
<dbReference type="Pfam" id="PF13557">
    <property type="entry name" value="Phenol_MetA_deg"/>
    <property type="match status" value="1"/>
</dbReference>
<organism evidence="2 3">
    <name type="scientific">Bradyrhizobium jicamae</name>
    <dbReference type="NCBI Taxonomy" id="280332"/>
    <lineage>
        <taxon>Bacteria</taxon>
        <taxon>Pseudomonadati</taxon>
        <taxon>Pseudomonadota</taxon>
        <taxon>Alphaproteobacteria</taxon>
        <taxon>Hyphomicrobiales</taxon>
        <taxon>Nitrobacteraceae</taxon>
        <taxon>Bradyrhizobium</taxon>
    </lineage>
</organism>
<evidence type="ECO:0000256" key="1">
    <source>
        <dbReference type="SAM" id="SignalP"/>
    </source>
</evidence>
<feature type="chain" id="PRO_5047133254" evidence="1">
    <location>
        <begin position="28"/>
        <end position="353"/>
    </location>
</feature>
<dbReference type="InterPro" id="IPR025737">
    <property type="entry name" value="FApF"/>
</dbReference>
<accession>A0ABS5FIR0</accession>
<reference evidence="3" key="1">
    <citation type="journal article" date="2021" name="ISME J.">
        <title>Evolutionary origin and ecological implication of a unique nif island in free-living Bradyrhizobium lineages.</title>
        <authorList>
            <person name="Tao J."/>
        </authorList>
    </citation>
    <scope>NUCLEOTIDE SEQUENCE [LARGE SCALE GENOMIC DNA]</scope>
    <source>
        <strain evidence="3">SZCCT0434</strain>
    </source>
</reference>
<dbReference type="EMBL" id="JAFCJH010000011">
    <property type="protein sequence ID" value="MBR0796276.1"/>
    <property type="molecule type" value="Genomic_DNA"/>
</dbReference>
<name>A0ABS5FIR0_9BRAD</name>